<name>A0A381NJB4_9ZZZZ</name>
<sequence length="474" mass="51928">MLDFMGKDGFVWFVGVVEDRHDPEKMGRLRVRALGHHSSDLSKIPTEDLPWAYVMAPTTTSSMHGLGETPHFIVQGSWVLGFFRDEEKQQPIILGTLPGLNTELADTNKGFNDPEGVYPLQVGINDVSKLSKAASAEFHPSVQLRRYKRETSVPLATKPRIPDVSNTLKTDPVRETWDERVAKSNTASFYPFNHVHESEIGHVHEIDDTPGAARIHRQHAIGTFEEWHPDGARVVHTMHDNYEIISGDNNIFIHKRQDGGGDLNITVEGNCCQYIKGDYTLEVEGNFTQKIHKNKQIHIGAGGAGNKEEAIEGSHSYLVNQSFIGAVGIAEEDPKDFQLTVGGNSTWNTTGNLDIHTDANLSIFAMKDTTMSTVENLSLTTVSGIMSFLSLQNKLNMKSAKAMNLKTEADGLTITSLDFSTWNSTGLVTEVFSASQITGITGSLDLDTSAGMDIDAGANIDIDSTSNINLNEGS</sequence>
<proteinExistence type="predicted"/>
<dbReference type="EMBL" id="UINC01000403">
    <property type="protein sequence ID" value="SUZ54702.1"/>
    <property type="molecule type" value="Genomic_DNA"/>
</dbReference>
<accession>A0A381NJB4</accession>
<dbReference type="AlphaFoldDB" id="A0A381NJB4"/>
<reference evidence="2" key="1">
    <citation type="submission" date="2018-05" db="EMBL/GenBank/DDBJ databases">
        <authorList>
            <person name="Lanie J.A."/>
            <person name="Ng W.-L."/>
            <person name="Kazmierczak K.M."/>
            <person name="Andrzejewski T.M."/>
            <person name="Davidsen T.M."/>
            <person name="Wayne K.J."/>
            <person name="Tettelin H."/>
            <person name="Glass J.I."/>
            <person name="Rusch D."/>
            <person name="Podicherti R."/>
            <person name="Tsui H.-C.T."/>
            <person name="Winkler M.E."/>
        </authorList>
    </citation>
    <scope>NUCLEOTIDE SEQUENCE</scope>
</reference>
<evidence type="ECO:0000313" key="2">
    <source>
        <dbReference type="EMBL" id="SUZ54702.1"/>
    </source>
</evidence>
<protein>
    <recommendedName>
        <fullName evidence="1">Protein Gp5 N-terminal OB-fold domain-containing protein</fullName>
    </recommendedName>
</protein>
<dbReference type="Gene3D" id="2.40.50.260">
    <property type="entry name" value="Nucleic acid-binding protein domain"/>
    <property type="match status" value="1"/>
</dbReference>
<gene>
    <name evidence="2" type="ORF">METZ01_LOCUS7556</name>
</gene>
<dbReference type="Gene3D" id="3.10.450.190">
    <property type="match status" value="1"/>
</dbReference>
<dbReference type="InterPro" id="IPR009590">
    <property type="entry name" value="Gp5_OB_N"/>
</dbReference>
<feature type="domain" description="Protein Gp5 N-terminal OB-fold" evidence="1">
    <location>
        <begin position="39"/>
        <end position="134"/>
    </location>
</feature>
<dbReference type="Pfam" id="PF06714">
    <property type="entry name" value="Gp5_OB"/>
    <property type="match status" value="1"/>
</dbReference>
<evidence type="ECO:0000259" key="1">
    <source>
        <dbReference type="Pfam" id="PF06714"/>
    </source>
</evidence>
<organism evidence="2">
    <name type="scientific">marine metagenome</name>
    <dbReference type="NCBI Taxonomy" id="408172"/>
    <lineage>
        <taxon>unclassified sequences</taxon>
        <taxon>metagenomes</taxon>
        <taxon>ecological metagenomes</taxon>
    </lineage>
</organism>
<dbReference type="SUPFAM" id="SSF69349">
    <property type="entry name" value="Phage fibre proteins"/>
    <property type="match status" value="1"/>
</dbReference>
<dbReference type="SUPFAM" id="SSF69255">
    <property type="entry name" value="gp5 N-terminal domain-like"/>
    <property type="match status" value="1"/>
</dbReference>